<name>A0ABM9CQY9_9BACL</name>
<dbReference type="RefSeq" id="WP_236336905.1">
    <property type="nucleotide sequence ID" value="NZ_CAKMMG010000011.1"/>
</dbReference>
<dbReference type="InterPro" id="IPR020449">
    <property type="entry name" value="Tscrpt_reg_AraC-type_HTH"/>
</dbReference>
<keyword evidence="2" id="KW-0238">DNA-binding</keyword>
<dbReference type="PANTHER" id="PTHR43280">
    <property type="entry name" value="ARAC-FAMILY TRANSCRIPTIONAL REGULATOR"/>
    <property type="match status" value="1"/>
</dbReference>
<keyword evidence="3" id="KW-0804">Transcription</keyword>
<dbReference type="Gene3D" id="2.60.120.280">
    <property type="entry name" value="Regulatory protein AraC"/>
    <property type="match status" value="1"/>
</dbReference>
<evidence type="ECO:0000256" key="1">
    <source>
        <dbReference type="ARBA" id="ARBA00023015"/>
    </source>
</evidence>
<dbReference type="InterPro" id="IPR018060">
    <property type="entry name" value="HTH_AraC"/>
</dbReference>
<dbReference type="InterPro" id="IPR037923">
    <property type="entry name" value="HTH-like"/>
</dbReference>
<evidence type="ECO:0000313" key="5">
    <source>
        <dbReference type="EMBL" id="CAH1221770.1"/>
    </source>
</evidence>
<sequence length="291" mass="33623">MKKIEGFESEKIIVLPAYQLEQIVAHPLNRMLYLTDIGFYPRARYHYRERPNGCDTYILIYCAEGEGRVSIGGVLHVLKERQLIVIPARTPHSYWTETEHPWTIYWFHFKGEQAEGYSALLKGGAGPLTLGSQDSEKFIALFHQCYDLLSGSAHSASHQVYAMQTAAYAISSLGMIPEREDEDRKKQYIETAIHLMNMKLEESLTLDEIAQYTQISRQHLNHLFKTSVGFAPVDYYLRLKMRRASQLLDLTPMSIKEICHTLGFKDPYYFSRLFRKIIGLSPTDYRNKLKG</sequence>
<comment type="caution">
    <text evidence="5">The sequence shown here is derived from an EMBL/GenBank/DDBJ whole genome shotgun (WGS) entry which is preliminary data.</text>
</comment>
<accession>A0ABM9CQY9</accession>
<dbReference type="EMBL" id="CAKMMG010000011">
    <property type="protein sequence ID" value="CAH1221770.1"/>
    <property type="molecule type" value="Genomic_DNA"/>
</dbReference>
<evidence type="ECO:0000256" key="2">
    <source>
        <dbReference type="ARBA" id="ARBA00023125"/>
    </source>
</evidence>
<dbReference type="PROSITE" id="PS01124">
    <property type="entry name" value="HTH_ARAC_FAMILY_2"/>
    <property type="match status" value="1"/>
</dbReference>
<dbReference type="SMART" id="SM00342">
    <property type="entry name" value="HTH_ARAC"/>
    <property type="match status" value="1"/>
</dbReference>
<dbReference type="PROSITE" id="PS00041">
    <property type="entry name" value="HTH_ARAC_FAMILY_1"/>
    <property type="match status" value="1"/>
</dbReference>
<dbReference type="Gene3D" id="1.10.10.60">
    <property type="entry name" value="Homeodomain-like"/>
    <property type="match status" value="2"/>
</dbReference>
<dbReference type="InterPro" id="IPR003313">
    <property type="entry name" value="AraC-bd"/>
</dbReference>
<dbReference type="PRINTS" id="PR00032">
    <property type="entry name" value="HTHARAC"/>
</dbReference>
<dbReference type="CDD" id="cd06986">
    <property type="entry name" value="cupin_MmsR-like_N"/>
    <property type="match status" value="1"/>
</dbReference>
<protein>
    <submittedName>
        <fullName evidence="5">HTH-type transcriptional activator Btr</fullName>
    </submittedName>
</protein>
<feature type="domain" description="HTH araC/xylS-type" evidence="4">
    <location>
        <begin position="190"/>
        <end position="288"/>
    </location>
</feature>
<dbReference type="SUPFAM" id="SSF51215">
    <property type="entry name" value="Regulatory protein AraC"/>
    <property type="match status" value="1"/>
</dbReference>
<dbReference type="Pfam" id="PF12833">
    <property type="entry name" value="HTH_18"/>
    <property type="match status" value="1"/>
</dbReference>
<dbReference type="Pfam" id="PF02311">
    <property type="entry name" value="AraC_binding"/>
    <property type="match status" value="1"/>
</dbReference>
<evidence type="ECO:0000313" key="6">
    <source>
        <dbReference type="Proteomes" id="UP000838324"/>
    </source>
</evidence>
<dbReference type="InterPro" id="IPR009057">
    <property type="entry name" value="Homeodomain-like_sf"/>
</dbReference>
<dbReference type="PANTHER" id="PTHR43280:SF30">
    <property type="entry name" value="MMSAB OPERON REGULATORY PROTEIN"/>
    <property type="match status" value="1"/>
</dbReference>
<dbReference type="Proteomes" id="UP000838324">
    <property type="component" value="Unassembled WGS sequence"/>
</dbReference>
<organism evidence="5 6">
    <name type="scientific">Paenibacillus auburnensis</name>
    <dbReference type="NCBI Taxonomy" id="2905649"/>
    <lineage>
        <taxon>Bacteria</taxon>
        <taxon>Bacillati</taxon>
        <taxon>Bacillota</taxon>
        <taxon>Bacilli</taxon>
        <taxon>Bacillales</taxon>
        <taxon>Paenibacillaceae</taxon>
        <taxon>Paenibacillus</taxon>
    </lineage>
</organism>
<dbReference type="InterPro" id="IPR018062">
    <property type="entry name" value="HTH_AraC-typ_CS"/>
</dbReference>
<dbReference type="SUPFAM" id="SSF46689">
    <property type="entry name" value="Homeodomain-like"/>
    <property type="match status" value="2"/>
</dbReference>
<evidence type="ECO:0000256" key="3">
    <source>
        <dbReference type="ARBA" id="ARBA00023163"/>
    </source>
</evidence>
<reference evidence="5" key="1">
    <citation type="submission" date="2022-01" db="EMBL/GenBank/DDBJ databases">
        <authorList>
            <person name="Criscuolo A."/>
        </authorList>
    </citation>
    <scope>NUCLEOTIDE SEQUENCE</scope>
    <source>
        <strain evidence="5">CIP111892</strain>
    </source>
</reference>
<keyword evidence="6" id="KW-1185">Reference proteome</keyword>
<gene>
    <name evidence="5" type="primary">btr_7</name>
    <name evidence="5" type="ORF">PAECIP111892_05041</name>
</gene>
<evidence type="ECO:0000259" key="4">
    <source>
        <dbReference type="PROSITE" id="PS01124"/>
    </source>
</evidence>
<keyword evidence="1" id="KW-0805">Transcription regulation</keyword>
<proteinExistence type="predicted"/>